<dbReference type="EMBL" id="CM000146">
    <property type="protein sequence ID" value="EEE69575.1"/>
    <property type="molecule type" value="Genomic_DNA"/>
</dbReference>
<feature type="region of interest" description="Disordered" evidence="1">
    <location>
        <begin position="254"/>
        <end position="273"/>
    </location>
</feature>
<feature type="region of interest" description="Disordered" evidence="1">
    <location>
        <begin position="36"/>
        <end position="85"/>
    </location>
</feature>
<proteinExistence type="predicted"/>
<sequence>MAFLAMVAPTMKTSGRVGGDRARGLLKRRLHGKLFPPLSSTGYQGPPSWTVSAGKLRGGGGGDGNSARSPPAGRSDMSGDSPRKSHRKPWPAFLCGLIFCFSVCAQQEGGTNMWVMGESPIGRTKIRLILRKSTMAHRAFGPARHDPRRVVPCLGRRRVNEEAMEGMGRSAPMWHRGTRNQSGNSGASLVFQLDWWRQVSKQREQIDGDDCAMASLAMVAPTTKMRRSVGGGRSSAGAPQAAAAQQALPAAALTGYEGPPSWQSPQANSAGAEAAMGTLHALLRWAGATTSGSP</sequence>
<name>B9G378_ORYSJ</name>
<evidence type="ECO:0000313" key="2">
    <source>
        <dbReference type="EMBL" id="EEE69575.1"/>
    </source>
</evidence>
<dbReference type="AlphaFoldDB" id="B9G378"/>
<organism evidence="2">
    <name type="scientific">Oryza sativa subsp. japonica</name>
    <name type="common">Rice</name>
    <dbReference type="NCBI Taxonomy" id="39947"/>
    <lineage>
        <taxon>Eukaryota</taxon>
        <taxon>Viridiplantae</taxon>
        <taxon>Streptophyta</taxon>
        <taxon>Embryophyta</taxon>
        <taxon>Tracheophyta</taxon>
        <taxon>Spermatophyta</taxon>
        <taxon>Magnoliopsida</taxon>
        <taxon>Liliopsida</taxon>
        <taxon>Poales</taxon>
        <taxon>Poaceae</taxon>
        <taxon>BOP clade</taxon>
        <taxon>Oryzoideae</taxon>
        <taxon>Oryzeae</taxon>
        <taxon>Oryzinae</taxon>
        <taxon>Oryza</taxon>
        <taxon>Oryza sativa</taxon>
    </lineage>
</organism>
<protein>
    <submittedName>
        <fullName evidence="2">Uncharacterized protein</fullName>
    </submittedName>
</protein>
<reference evidence="2" key="2">
    <citation type="submission" date="2008-12" db="EMBL/GenBank/DDBJ databases">
        <title>Improved gene annotation of the rice (Oryza sativa) genomes.</title>
        <authorList>
            <person name="Wang J."/>
            <person name="Li R."/>
            <person name="Fan W."/>
            <person name="Huang Q."/>
            <person name="Zhang J."/>
            <person name="Zhou Y."/>
            <person name="Hu Y."/>
            <person name="Zi S."/>
            <person name="Li J."/>
            <person name="Ni P."/>
            <person name="Zheng H."/>
            <person name="Zhang Y."/>
            <person name="Zhao M."/>
            <person name="Hao Q."/>
            <person name="McDermott J."/>
            <person name="Samudrala R."/>
            <person name="Kristiansen K."/>
            <person name="Wong G.K.-S."/>
        </authorList>
    </citation>
    <scope>NUCLEOTIDE SEQUENCE</scope>
</reference>
<reference evidence="2" key="1">
    <citation type="journal article" date="2005" name="PLoS Biol.">
        <title>The genomes of Oryza sativa: a history of duplications.</title>
        <authorList>
            <person name="Yu J."/>
            <person name="Wang J."/>
            <person name="Lin W."/>
            <person name="Li S."/>
            <person name="Li H."/>
            <person name="Zhou J."/>
            <person name="Ni P."/>
            <person name="Dong W."/>
            <person name="Hu S."/>
            <person name="Zeng C."/>
            <person name="Zhang J."/>
            <person name="Zhang Y."/>
            <person name="Li R."/>
            <person name="Xu Z."/>
            <person name="Li S."/>
            <person name="Li X."/>
            <person name="Zheng H."/>
            <person name="Cong L."/>
            <person name="Lin L."/>
            <person name="Yin J."/>
            <person name="Geng J."/>
            <person name="Li G."/>
            <person name="Shi J."/>
            <person name="Liu J."/>
            <person name="Lv H."/>
            <person name="Li J."/>
            <person name="Wang J."/>
            <person name="Deng Y."/>
            <person name="Ran L."/>
            <person name="Shi X."/>
            <person name="Wang X."/>
            <person name="Wu Q."/>
            <person name="Li C."/>
            <person name="Ren X."/>
            <person name="Wang J."/>
            <person name="Wang X."/>
            <person name="Li D."/>
            <person name="Liu D."/>
            <person name="Zhang X."/>
            <person name="Ji Z."/>
            <person name="Zhao W."/>
            <person name="Sun Y."/>
            <person name="Zhang Z."/>
            <person name="Bao J."/>
            <person name="Han Y."/>
            <person name="Dong L."/>
            <person name="Ji J."/>
            <person name="Chen P."/>
            <person name="Wu S."/>
            <person name="Liu J."/>
            <person name="Xiao Y."/>
            <person name="Bu D."/>
            <person name="Tan J."/>
            <person name="Yang L."/>
            <person name="Ye C."/>
            <person name="Zhang J."/>
            <person name="Xu J."/>
            <person name="Zhou Y."/>
            <person name="Yu Y."/>
            <person name="Zhang B."/>
            <person name="Zhuang S."/>
            <person name="Wei H."/>
            <person name="Liu B."/>
            <person name="Lei M."/>
            <person name="Yu H."/>
            <person name="Li Y."/>
            <person name="Xu H."/>
            <person name="Wei S."/>
            <person name="He X."/>
            <person name="Fang L."/>
            <person name="Zhang Z."/>
            <person name="Zhang Y."/>
            <person name="Huang X."/>
            <person name="Su Z."/>
            <person name="Tong W."/>
            <person name="Li J."/>
            <person name="Tong Z."/>
            <person name="Li S."/>
            <person name="Ye J."/>
            <person name="Wang L."/>
            <person name="Fang L."/>
            <person name="Lei T."/>
            <person name="Chen C."/>
            <person name="Chen H."/>
            <person name="Xu Z."/>
            <person name="Li H."/>
            <person name="Huang H."/>
            <person name="Zhang F."/>
            <person name="Xu H."/>
            <person name="Li N."/>
            <person name="Zhao C."/>
            <person name="Li S."/>
            <person name="Dong L."/>
            <person name="Huang Y."/>
            <person name="Li L."/>
            <person name="Xi Y."/>
            <person name="Qi Q."/>
            <person name="Li W."/>
            <person name="Zhang B."/>
            <person name="Hu W."/>
            <person name="Zhang Y."/>
            <person name="Tian X."/>
            <person name="Jiao Y."/>
            <person name="Liang X."/>
            <person name="Jin J."/>
            <person name="Gao L."/>
            <person name="Zheng W."/>
            <person name="Hao B."/>
            <person name="Liu S."/>
            <person name="Wang W."/>
            <person name="Yuan L."/>
            <person name="Cao M."/>
            <person name="McDermott J."/>
            <person name="Samudrala R."/>
            <person name="Wang J."/>
            <person name="Wong G.K."/>
            <person name="Yang H."/>
        </authorList>
    </citation>
    <scope>NUCLEOTIDE SEQUENCE [LARGE SCALE GENOMIC DNA]</scope>
</reference>
<dbReference type="Proteomes" id="UP000007752">
    <property type="component" value="Chromosome 9"/>
</dbReference>
<gene>
    <name evidence="2" type="ORF">OsJ_29098</name>
</gene>
<accession>B9G378</accession>
<feature type="compositionally biased region" description="Polar residues" evidence="1">
    <location>
        <begin position="38"/>
        <end position="51"/>
    </location>
</feature>
<evidence type="ECO:0000256" key="1">
    <source>
        <dbReference type="SAM" id="MobiDB-lite"/>
    </source>
</evidence>